<name>A0ACB9LJL3_9MYRT</name>
<protein>
    <submittedName>
        <fullName evidence="1">Uncharacterized protein</fullName>
    </submittedName>
</protein>
<reference evidence="2" key="1">
    <citation type="journal article" date="2023" name="Front. Plant Sci.">
        <title>Chromosomal-level genome assembly of Melastoma candidum provides insights into trichome evolution.</title>
        <authorList>
            <person name="Zhong Y."/>
            <person name="Wu W."/>
            <person name="Sun C."/>
            <person name="Zou P."/>
            <person name="Liu Y."/>
            <person name="Dai S."/>
            <person name="Zhou R."/>
        </authorList>
    </citation>
    <scope>NUCLEOTIDE SEQUENCE [LARGE SCALE GENOMIC DNA]</scope>
</reference>
<dbReference type="Proteomes" id="UP001057402">
    <property type="component" value="Chromosome 11"/>
</dbReference>
<accession>A0ACB9LJL3</accession>
<keyword evidence="2" id="KW-1185">Reference proteome</keyword>
<sequence>MGSLAQPQPPSSFNIANGCNKHDGIPRVDTMRKEEFRMPLHYPRYTRSDYEKMPEWKLDRLLQEYGLPTVGDVEHKRKFAMGTFLWSN</sequence>
<gene>
    <name evidence="1" type="ORF">MLD38_036346</name>
</gene>
<evidence type="ECO:0000313" key="2">
    <source>
        <dbReference type="Proteomes" id="UP001057402"/>
    </source>
</evidence>
<comment type="caution">
    <text evidence="1">The sequence shown here is derived from an EMBL/GenBank/DDBJ whole genome shotgun (WGS) entry which is preliminary data.</text>
</comment>
<dbReference type="EMBL" id="CM042890">
    <property type="protein sequence ID" value="KAI4311451.1"/>
    <property type="molecule type" value="Genomic_DNA"/>
</dbReference>
<evidence type="ECO:0000313" key="1">
    <source>
        <dbReference type="EMBL" id="KAI4311451.1"/>
    </source>
</evidence>
<proteinExistence type="predicted"/>
<organism evidence="1 2">
    <name type="scientific">Melastoma candidum</name>
    <dbReference type="NCBI Taxonomy" id="119954"/>
    <lineage>
        <taxon>Eukaryota</taxon>
        <taxon>Viridiplantae</taxon>
        <taxon>Streptophyta</taxon>
        <taxon>Embryophyta</taxon>
        <taxon>Tracheophyta</taxon>
        <taxon>Spermatophyta</taxon>
        <taxon>Magnoliopsida</taxon>
        <taxon>eudicotyledons</taxon>
        <taxon>Gunneridae</taxon>
        <taxon>Pentapetalae</taxon>
        <taxon>rosids</taxon>
        <taxon>malvids</taxon>
        <taxon>Myrtales</taxon>
        <taxon>Melastomataceae</taxon>
        <taxon>Melastomatoideae</taxon>
        <taxon>Melastomateae</taxon>
        <taxon>Melastoma</taxon>
    </lineage>
</organism>